<dbReference type="EMBL" id="KX443401">
    <property type="protein sequence ID" value="ARX60081.1"/>
    <property type="molecule type" value="Genomic_DNA"/>
</dbReference>
<geneLocation type="plasmid" evidence="1">
    <name>pVAPN1572</name>
</geneLocation>
<accession>A0A1Z1UYZ6</accession>
<proteinExistence type="predicted"/>
<gene>
    <name evidence="1" type="ORF">pVAPN1572_0402</name>
</gene>
<sequence>MCGIGQRESLLDAEILSRRVSGPAVPPAQDLAAAPARVAVVDRHLGREGRGEFYGGADAGLVLLGAGIYLGVVSGRRRPPTAVEASVSSVEAEPILTN</sequence>
<name>A0A1Z1UYZ6_RHOHA</name>
<keyword evidence="1" id="KW-0614">Plasmid</keyword>
<organism evidence="1">
    <name type="scientific">Rhodococcus hoagii</name>
    <name type="common">Corynebacterium equii</name>
    <dbReference type="NCBI Taxonomy" id="43767"/>
    <lineage>
        <taxon>Bacteria</taxon>
        <taxon>Bacillati</taxon>
        <taxon>Actinomycetota</taxon>
        <taxon>Actinomycetes</taxon>
        <taxon>Mycobacteriales</taxon>
        <taxon>Nocardiaceae</taxon>
        <taxon>Prescottella</taxon>
    </lineage>
</organism>
<protein>
    <submittedName>
        <fullName evidence="1">Uncharacterized protein</fullName>
    </submittedName>
</protein>
<reference evidence="1" key="1">
    <citation type="journal article" date="2017" name="Genome Biol. Evol.">
        <title>Comparative Genomics of Rhodococcus equi Virulence Plasmids Indicates Host-Driven Evolution of the vap Pathogenicity Island.</title>
        <authorList>
            <person name="MacArthur I."/>
            <person name="Anastasi E."/>
            <person name="Alvarez S."/>
            <person name="Scortti M."/>
            <person name="Vazquez-Boland J.A."/>
        </authorList>
    </citation>
    <scope>NUCLEOTIDE SEQUENCE</scope>
    <source>
        <strain evidence="1">PAM1572</strain>
        <plasmid evidence="1">pVAPN1572</plasmid>
    </source>
</reference>
<dbReference type="AlphaFoldDB" id="A0A1Z1UYZ6"/>
<evidence type="ECO:0000313" key="1">
    <source>
        <dbReference type="EMBL" id="ARX60081.1"/>
    </source>
</evidence>